<protein>
    <submittedName>
        <fullName evidence="2">Uncharacterized protein LOC108681023</fullName>
    </submittedName>
</protein>
<reference evidence="2" key="1">
    <citation type="submission" date="2025-08" db="UniProtKB">
        <authorList>
            <consortium name="RefSeq"/>
        </authorList>
    </citation>
    <scope>IDENTIFICATION</scope>
    <source>
        <tissue evidence="2">Whole organism</tissue>
    </source>
</reference>
<dbReference type="Proteomes" id="UP000694843">
    <property type="component" value="Unplaced"/>
</dbReference>
<proteinExistence type="predicted"/>
<keyword evidence="1" id="KW-1185">Reference proteome</keyword>
<sequence>MLSLQSENLQFCFQTRWAITVQKYPIGRYAQKMLQCLLCIVFIFFLAESAYEKYSVEEGFELNGGHSIIEYISSSSWSLYQNKQPTTQEIEDFLLQFTTGSPRTYFCKKLVSIRHSCASPALRACMDPWLLPPRERGCSVASVKSDEVQLGLLKRLAAHLNCSFNITQPSPEANEVGLNSTNKVPEIASSANAPVFWLESPVVSSIKEQTRLLRTARLENVSQLRLRYSNASLQVTEVKRKLFKSLHEAGFAVVEMNQQMAPEAETDEQSLFVNTALRNIAAVLTDKHRPPRKTATRNS</sequence>
<evidence type="ECO:0000313" key="1">
    <source>
        <dbReference type="Proteomes" id="UP000694843"/>
    </source>
</evidence>
<accession>A0A8B7PH24</accession>
<name>A0A8B7PH24_HYAAZ</name>
<dbReference type="KEGG" id="hazt:108681023"/>
<organism evidence="1 2">
    <name type="scientific">Hyalella azteca</name>
    <name type="common">Amphipod</name>
    <dbReference type="NCBI Taxonomy" id="294128"/>
    <lineage>
        <taxon>Eukaryota</taxon>
        <taxon>Metazoa</taxon>
        <taxon>Ecdysozoa</taxon>
        <taxon>Arthropoda</taxon>
        <taxon>Crustacea</taxon>
        <taxon>Multicrustacea</taxon>
        <taxon>Malacostraca</taxon>
        <taxon>Eumalacostraca</taxon>
        <taxon>Peracarida</taxon>
        <taxon>Amphipoda</taxon>
        <taxon>Senticaudata</taxon>
        <taxon>Talitrida</taxon>
        <taxon>Talitroidea</taxon>
        <taxon>Hyalellidae</taxon>
        <taxon>Hyalella</taxon>
    </lineage>
</organism>
<dbReference type="GeneID" id="108681023"/>
<gene>
    <name evidence="2" type="primary">LOC108681023</name>
</gene>
<dbReference type="AlphaFoldDB" id="A0A8B7PH24"/>
<dbReference type="RefSeq" id="XP_018025453.1">
    <property type="nucleotide sequence ID" value="XM_018169964.2"/>
</dbReference>
<evidence type="ECO:0000313" key="2">
    <source>
        <dbReference type="RefSeq" id="XP_018025453.1"/>
    </source>
</evidence>